<feature type="compositionally biased region" description="Gly residues" evidence="1">
    <location>
        <begin position="18"/>
        <end position="28"/>
    </location>
</feature>
<evidence type="ECO:0000313" key="2">
    <source>
        <dbReference type="EMBL" id="MFD1703084.1"/>
    </source>
</evidence>
<evidence type="ECO:0000313" key="3">
    <source>
        <dbReference type="Proteomes" id="UP001597308"/>
    </source>
</evidence>
<protein>
    <recommendedName>
        <fullName evidence="4">DUF1674 domain-containing protein</fullName>
    </recommendedName>
</protein>
<dbReference type="EMBL" id="JBHUER010000005">
    <property type="protein sequence ID" value="MFD1703084.1"/>
    <property type="molecule type" value="Genomic_DNA"/>
</dbReference>
<accession>A0ABW4K5V6</accession>
<dbReference type="Proteomes" id="UP001597308">
    <property type="component" value="Unassembled WGS sequence"/>
</dbReference>
<comment type="caution">
    <text evidence="2">The sequence shown here is derived from an EMBL/GenBank/DDBJ whole genome shotgun (WGS) entry which is preliminary data.</text>
</comment>
<dbReference type="RefSeq" id="WP_378798970.1">
    <property type="nucleotide sequence ID" value="NZ_JBHUER010000005.1"/>
</dbReference>
<evidence type="ECO:0008006" key="4">
    <source>
        <dbReference type="Google" id="ProtNLM"/>
    </source>
</evidence>
<organism evidence="2 3">
    <name type="scientific">Methylopila henanensis</name>
    <dbReference type="NCBI Taxonomy" id="873516"/>
    <lineage>
        <taxon>Bacteria</taxon>
        <taxon>Pseudomonadati</taxon>
        <taxon>Pseudomonadota</taxon>
        <taxon>Alphaproteobacteria</taxon>
        <taxon>Hyphomicrobiales</taxon>
        <taxon>Methylopilaceae</taxon>
        <taxon>Methylopila</taxon>
    </lineage>
</organism>
<feature type="compositionally biased region" description="Basic and acidic residues" evidence="1">
    <location>
        <begin position="37"/>
        <end position="61"/>
    </location>
</feature>
<gene>
    <name evidence="2" type="ORF">ACFSCV_08710</name>
</gene>
<keyword evidence="3" id="KW-1185">Reference proteome</keyword>
<evidence type="ECO:0000256" key="1">
    <source>
        <dbReference type="SAM" id="MobiDB-lite"/>
    </source>
</evidence>
<name>A0ABW4K5V6_9HYPH</name>
<feature type="region of interest" description="Disordered" evidence="1">
    <location>
        <begin position="1"/>
        <end position="61"/>
    </location>
</feature>
<sequence length="61" mass="6440">MSETKKPPYGTTVTKPDIGGGVEVGGGEKAAAATQRKAREEADTEKTPPKRDVPQEKKDGD</sequence>
<proteinExistence type="predicted"/>
<reference evidence="3" key="1">
    <citation type="journal article" date="2019" name="Int. J. Syst. Evol. Microbiol.">
        <title>The Global Catalogue of Microorganisms (GCM) 10K type strain sequencing project: providing services to taxonomists for standard genome sequencing and annotation.</title>
        <authorList>
            <consortium name="The Broad Institute Genomics Platform"/>
            <consortium name="The Broad Institute Genome Sequencing Center for Infectious Disease"/>
            <person name="Wu L."/>
            <person name="Ma J."/>
        </authorList>
    </citation>
    <scope>NUCLEOTIDE SEQUENCE [LARGE SCALE GENOMIC DNA]</scope>
    <source>
        <strain evidence="3">KCTC 23707</strain>
    </source>
</reference>